<evidence type="ECO:0008006" key="4">
    <source>
        <dbReference type="Google" id="ProtNLM"/>
    </source>
</evidence>
<keyword evidence="3" id="KW-1185">Reference proteome</keyword>
<dbReference type="STRING" id="1314782.A0A165UQJ4"/>
<evidence type="ECO:0000313" key="2">
    <source>
        <dbReference type="EMBL" id="KZT28544.1"/>
    </source>
</evidence>
<dbReference type="Proteomes" id="UP000076761">
    <property type="component" value="Unassembled WGS sequence"/>
</dbReference>
<feature type="region of interest" description="Disordered" evidence="1">
    <location>
        <begin position="614"/>
        <end position="715"/>
    </location>
</feature>
<feature type="compositionally biased region" description="Basic residues" evidence="1">
    <location>
        <begin position="1001"/>
        <end position="1015"/>
    </location>
</feature>
<evidence type="ECO:0000313" key="3">
    <source>
        <dbReference type="Proteomes" id="UP000076761"/>
    </source>
</evidence>
<feature type="compositionally biased region" description="Acidic residues" evidence="1">
    <location>
        <begin position="340"/>
        <end position="367"/>
    </location>
</feature>
<dbReference type="GO" id="GO:0003677">
    <property type="term" value="F:DNA binding"/>
    <property type="evidence" value="ECO:0007669"/>
    <property type="project" value="InterPro"/>
</dbReference>
<gene>
    <name evidence="2" type="ORF">NEOLEDRAFT_1145757</name>
</gene>
<feature type="region of interest" description="Disordered" evidence="1">
    <location>
        <begin position="407"/>
        <end position="464"/>
    </location>
</feature>
<name>A0A165UQJ4_9AGAM</name>
<dbReference type="PANTHER" id="PTHR24216:SF65">
    <property type="entry name" value="PAXILLIN-LIKE PROTEIN 1"/>
    <property type="match status" value="1"/>
</dbReference>
<dbReference type="PANTHER" id="PTHR24216">
    <property type="entry name" value="PAXILLIN-RELATED"/>
    <property type="match status" value="1"/>
</dbReference>
<organism evidence="2 3">
    <name type="scientific">Neolentinus lepideus HHB14362 ss-1</name>
    <dbReference type="NCBI Taxonomy" id="1314782"/>
    <lineage>
        <taxon>Eukaryota</taxon>
        <taxon>Fungi</taxon>
        <taxon>Dikarya</taxon>
        <taxon>Basidiomycota</taxon>
        <taxon>Agaricomycotina</taxon>
        <taxon>Agaricomycetes</taxon>
        <taxon>Gloeophyllales</taxon>
        <taxon>Gloeophyllaceae</taxon>
        <taxon>Neolentinus</taxon>
    </lineage>
</organism>
<feature type="compositionally biased region" description="Basic residues" evidence="1">
    <location>
        <begin position="244"/>
        <end position="260"/>
    </location>
</feature>
<protein>
    <recommendedName>
        <fullName evidence="4">HTH APSES-type domain-containing protein</fullName>
    </recommendedName>
</protein>
<feature type="compositionally biased region" description="Acidic residues" evidence="1">
    <location>
        <begin position="954"/>
        <end position="968"/>
    </location>
</feature>
<accession>A0A165UQJ4</accession>
<feature type="region of interest" description="Disordered" evidence="1">
    <location>
        <begin position="1"/>
        <end position="80"/>
    </location>
</feature>
<feature type="compositionally biased region" description="Polar residues" evidence="1">
    <location>
        <begin position="650"/>
        <end position="669"/>
    </location>
</feature>
<dbReference type="SUPFAM" id="SSF54616">
    <property type="entry name" value="DNA-binding domain of Mlu1-box binding protein MBP1"/>
    <property type="match status" value="1"/>
</dbReference>
<evidence type="ECO:0000256" key="1">
    <source>
        <dbReference type="SAM" id="MobiDB-lite"/>
    </source>
</evidence>
<dbReference type="InterPro" id="IPR036887">
    <property type="entry name" value="HTH_APSES_sf"/>
</dbReference>
<proteinExistence type="predicted"/>
<feature type="compositionally biased region" description="Polar residues" evidence="1">
    <location>
        <begin position="368"/>
        <end position="382"/>
    </location>
</feature>
<sequence>MAAMPDPSSSRRDSLDNHPSSANHKYGTRIRSNSIIRPSARLRQSPDPPPPPRRIKPAPSAGSKSKPMLHESPKPDMPLFPPPHVMLHPDDLNSKVFLAIGRCFFSVDNRAMTIKDLAEMTLQFGLTCQNVSAAGQALTTYIRAHMHRCEVQQDQPLLLRQPLSGTPSDDDLVEALHSRAGGAHCPGSSNNRITNFRKGTFVWYLSKAAGAPCPFERAGIRICEYNENGRVGQHLRNAREKKRDKAKRATRCGEKRKRLLRSCADKGASESASSSDEEERRPPKIKLTLRLRPTLAPSPASSSVPSSTPMSTPATTPAPAETHSSESSPNVIDLSRTSDVEEEDDEMSVDSSEGEDEEVSEEDEEEQWTMQSCDGAGNSSNLPFVPAFHSSSYPYLPEYAEYRRSPSIPYSIASPPPDSEEEDDFHLSMTGSRWDDDDELDWDDDEEDADTDARSPGPRSPVAHSGFAGLADVIVKQEPKDVASMLDHWEHLDNADRIVKIIAQAAAADAGRSTDYDIPPMKLDQLNLWDWDSRASPLWDPNSPCLEDAVHVKQEEEEYFGRNAVSPVTSAVEHDDLDCTSPLTPLSALSPGGFDQYAELRRSTDMSWADAEVLGPDSVDPEEFDEEEWPDAKEAGDATVKASVSPLPDENNSSIVDTHSSEASRQAVSYTPEIEDNSRMEVEESGDESSRSPSLSASVRTINSPEPLKSPDVKPSPLQADMHTRLETQCPEVVVVRTCEPCNPPVWATEVEGISVYQMTLGTSPLLRRIDTDYVNLSPIAKHIGAPLPSTKVIPNAMVISRGSPIILGTWVPLASAQDFIREHPVPDDPLDIFLSDVLYERFPKALHDFHMSHPSRRLLNHFGPHFRSTLELRLQTSLSKDSAWDSSPWDVDATHEWMEEHLMAVHTPYLMLPPAGPLLQEDTTLVETPLSPTEQEMFHTLCAIPDWDNVPPAEDDVEKEPTQEPEESQGSVEEQEASPPPQERPLRRSKRVANAIAARSRTRSSKRASRGSLS</sequence>
<feature type="compositionally biased region" description="Acidic residues" evidence="1">
    <location>
        <begin position="435"/>
        <end position="450"/>
    </location>
</feature>
<reference evidence="2 3" key="1">
    <citation type="journal article" date="2016" name="Mol. Biol. Evol.">
        <title>Comparative Genomics of Early-Diverging Mushroom-Forming Fungi Provides Insights into the Origins of Lignocellulose Decay Capabilities.</title>
        <authorList>
            <person name="Nagy L.G."/>
            <person name="Riley R."/>
            <person name="Tritt A."/>
            <person name="Adam C."/>
            <person name="Daum C."/>
            <person name="Floudas D."/>
            <person name="Sun H."/>
            <person name="Yadav J.S."/>
            <person name="Pangilinan J."/>
            <person name="Larsson K.H."/>
            <person name="Matsuura K."/>
            <person name="Barry K."/>
            <person name="Labutti K."/>
            <person name="Kuo R."/>
            <person name="Ohm R.A."/>
            <person name="Bhattacharya S.S."/>
            <person name="Shirouzu T."/>
            <person name="Yoshinaga Y."/>
            <person name="Martin F.M."/>
            <person name="Grigoriev I.V."/>
            <person name="Hibbett D.S."/>
        </authorList>
    </citation>
    <scope>NUCLEOTIDE SEQUENCE [LARGE SCALE GENOMIC DNA]</scope>
    <source>
        <strain evidence="2 3">HHB14362 ss-1</strain>
    </source>
</reference>
<dbReference type="AlphaFoldDB" id="A0A165UQJ4"/>
<feature type="compositionally biased region" description="Low complexity" evidence="1">
    <location>
        <begin position="293"/>
        <end position="322"/>
    </location>
</feature>
<feature type="region of interest" description="Disordered" evidence="1">
    <location>
        <begin position="234"/>
        <end position="387"/>
    </location>
</feature>
<dbReference type="InParanoid" id="A0A165UQJ4"/>
<feature type="region of interest" description="Disordered" evidence="1">
    <location>
        <begin position="946"/>
        <end position="1015"/>
    </location>
</feature>
<feature type="compositionally biased region" description="Acidic residues" evidence="1">
    <location>
        <begin position="619"/>
        <end position="629"/>
    </location>
</feature>
<dbReference type="Gene3D" id="3.10.260.10">
    <property type="entry name" value="Transcription regulator HTH, APSES-type DNA-binding domain"/>
    <property type="match status" value="1"/>
</dbReference>
<dbReference type="OrthoDB" id="5597783at2759"/>
<dbReference type="EMBL" id="KV425557">
    <property type="protein sequence ID" value="KZT28544.1"/>
    <property type="molecule type" value="Genomic_DNA"/>
</dbReference>